<proteinExistence type="predicted"/>
<keyword evidence="2" id="KW-1185">Reference proteome</keyword>
<reference evidence="1 2" key="1">
    <citation type="submission" date="2019-09" db="EMBL/GenBank/DDBJ databases">
        <title>Paraburkholderia podalyriae sp. nov., A South African Podalyria-associated rhizobium.</title>
        <authorList>
            <person name="Mavima L."/>
            <person name="Beukes C.W."/>
            <person name="Palmer M."/>
            <person name="De Meyer S.E."/>
            <person name="James E.K."/>
            <person name="Maluk M."/>
            <person name="Avontuur J.R."/>
            <person name="Chan W.Y."/>
            <person name="Venter S.N."/>
            <person name="Steenkamp E.T."/>
        </authorList>
    </citation>
    <scope>NUCLEOTIDE SEQUENCE [LARGE SCALE GENOMIC DNA]</scope>
    <source>
        <strain evidence="1 2">WC7.3b</strain>
    </source>
</reference>
<accession>A0ABR7PY81</accession>
<evidence type="ECO:0000313" key="1">
    <source>
        <dbReference type="EMBL" id="MBC8751240.1"/>
    </source>
</evidence>
<dbReference type="Proteomes" id="UP000736373">
    <property type="component" value="Unassembled WGS sequence"/>
</dbReference>
<dbReference type="EMBL" id="VZQQ01000049">
    <property type="protein sequence ID" value="MBC8751240.1"/>
    <property type="molecule type" value="Genomic_DNA"/>
</dbReference>
<name>A0ABR7PY81_9BURK</name>
<gene>
    <name evidence="1" type="ORF">F6X42_33230</name>
</gene>
<evidence type="ECO:0000313" key="2">
    <source>
        <dbReference type="Proteomes" id="UP000736373"/>
    </source>
</evidence>
<organism evidence="1 2">
    <name type="scientific">Paraburkholderia podalyriae</name>
    <dbReference type="NCBI Taxonomy" id="1938811"/>
    <lineage>
        <taxon>Bacteria</taxon>
        <taxon>Pseudomonadati</taxon>
        <taxon>Pseudomonadota</taxon>
        <taxon>Betaproteobacteria</taxon>
        <taxon>Burkholderiales</taxon>
        <taxon>Burkholderiaceae</taxon>
        <taxon>Paraburkholderia</taxon>
    </lineage>
</organism>
<comment type="caution">
    <text evidence="1">The sequence shown here is derived from an EMBL/GenBank/DDBJ whole genome shotgun (WGS) entry which is preliminary data.</text>
</comment>
<protein>
    <submittedName>
        <fullName evidence="1">Uncharacterized protein</fullName>
    </submittedName>
</protein>
<sequence>MQRFGKFNFLDTDAAVDLSVSASSEQIGTGVTPFGVGCAENLGDTLRCVLRQLQDELKDLQRGNRR</sequence>